<evidence type="ECO:0000259" key="6">
    <source>
        <dbReference type="PROSITE" id="PS50850"/>
    </source>
</evidence>
<evidence type="ECO:0000313" key="7">
    <source>
        <dbReference type="EMBL" id="OKL49645.1"/>
    </source>
</evidence>
<evidence type="ECO:0000313" key="8">
    <source>
        <dbReference type="Proteomes" id="UP000186785"/>
    </source>
</evidence>
<feature type="transmembrane region" description="Helical" evidence="5">
    <location>
        <begin position="428"/>
        <end position="449"/>
    </location>
</feature>
<evidence type="ECO:0000256" key="2">
    <source>
        <dbReference type="ARBA" id="ARBA00022692"/>
    </source>
</evidence>
<dbReference type="SUPFAM" id="SSF103473">
    <property type="entry name" value="MFS general substrate transporter"/>
    <property type="match status" value="1"/>
</dbReference>
<dbReference type="GO" id="GO:0005886">
    <property type="term" value="C:plasma membrane"/>
    <property type="evidence" value="ECO:0007669"/>
    <property type="project" value="UniProtKB-SubCell"/>
</dbReference>
<feature type="transmembrane region" description="Helical" evidence="5">
    <location>
        <begin position="185"/>
        <end position="204"/>
    </location>
</feature>
<feature type="transmembrane region" description="Helical" evidence="5">
    <location>
        <begin position="380"/>
        <end position="399"/>
    </location>
</feature>
<dbReference type="STRING" id="1921764.BSR28_01055"/>
<evidence type="ECO:0000256" key="3">
    <source>
        <dbReference type="ARBA" id="ARBA00022989"/>
    </source>
</evidence>
<dbReference type="PROSITE" id="PS50850">
    <property type="entry name" value="MFS"/>
    <property type="match status" value="1"/>
</dbReference>
<keyword evidence="3 5" id="KW-1133">Transmembrane helix</keyword>
<dbReference type="CDD" id="cd17321">
    <property type="entry name" value="MFS_MMR_MDR_like"/>
    <property type="match status" value="1"/>
</dbReference>
<dbReference type="EMBL" id="MQSV01000001">
    <property type="protein sequence ID" value="OKL49645.1"/>
    <property type="molecule type" value="Genomic_DNA"/>
</dbReference>
<feature type="transmembrane region" description="Helical" evidence="5">
    <location>
        <begin position="319"/>
        <end position="340"/>
    </location>
</feature>
<feature type="transmembrane region" description="Helical" evidence="5">
    <location>
        <begin position="92"/>
        <end position="111"/>
    </location>
</feature>
<keyword evidence="8" id="KW-1185">Reference proteome</keyword>
<reference evidence="7 8" key="1">
    <citation type="submission" date="2016-11" db="EMBL/GenBank/DDBJ databases">
        <title>Actinomyces gypaetusis sp. nov. isolated from the vulture Gypaetus barbatus in Qinghai Tibet Plateau China.</title>
        <authorList>
            <person name="Meng X."/>
        </authorList>
    </citation>
    <scope>NUCLEOTIDE SEQUENCE [LARGE SCALE GENOMIC DNA]</scope>
    <source>
        <strain evidence="7 8">VUL4_2</strain>
    </source>
</reference>
<evidence type="ECO:0000256" key="4">
    <source>
        <dbReference type="ARBA" id="ARBA00023136"/>
    </source>
</evidence>
<dbReference type="Gene3D" id="1.20.1720.10">
    <property type="entry name" value="Multidrug resistance protein D"/>
    <property type="match status" value="1"/>
</dbReference>
<sequence length="494" mass="52264">MPMNETKPENLGGTNRAGQQIDPWKAFYVLLAGGFMTLLDISIVNVALPSITLNLGATSSQLQWIVASYSLAFGLMLVPAGRLGDVFGRRNLFAMGIGGFTAASLLCGVATSANVLILARFIQGGFAAVISPQVMGLIQQMFRGPDRGKAFGFNGASIGVSTALGPVLGGLLVSALPLAWGWRSIFLINVPIGLIVVPLAMRMLPAPSGERQKIRLDLVGVILMSLITLLAMLPLIIATEHASLEGAPWWMLGIAMACWVVFMAWEILRDRAGQVVILPRALMRTPSFVLGTAIGTCYFVGFSGFFVTLTLYLQDGLGFAPWQAGLMQLPFAVGGTIAAASSGKLLARKGRSLVIIGITLSLSCMVALDLTAHFAPQGQLWWLVPIFFFIGGLGNGSTISPNQALTLSDVPVESSSTAAALLQATQRIGTTLSIAALTLAFFVTLPLPLRGQAASEPGQVALFSAGFSNALHVTEVAMLLAIILGLVDRFRRRH</sequence>
<organism evidence="7 8">
    <name type="scientific">Boudabousia liubingyangii</name>
    <dbReference type="NCBI Taxonomy" id="1921764"/>
    <lineage>
        <taxon>Bacteria</taxon>
        <taxon>Bacillati</taxon>
        <taxon>Actinomycetota</taxon>
        <taxon>Actinomycetes</taxon>
        <taxon>Actinomycetales</taxon>
        <taxon>Actinomycetaceae</taxon>
        <taxon>Boudabousia</taxon>
    </lineage>
</organism>
<keyword evidence="4 5" id="KW-0472">Membrane</keyword>
<feature type="domain" description="Major facilitator superfamily (MFS) profile" evidence="6">
    <location>
        <begin position="26"/>
        <end position="493"/>
    </location>
</feature>
<evidence type="ECO:0000256" key="5">
    <source>
        <dbReference type="SAM" id="Phobius"/>
    </source>
</evidence>
<dbReference type="AlphaFoldDB" id="A0A1Q5PQE3"/>
<evidence type="ECO:0000256" key="1">
    <source>
        <dbReference type="ARBA" id="ARBA00004651"/>
    </source>
</evidence>
<dbReference type="RefSeq" id="WP_073708537.1">
    <property type="nucleotide sequence ID" value="NZ_MQSV01000001.1"/>
</dbReference>
<dbReference type="InterPro" id="IPR011701">
    <property type="entry name" value="MFS"/>
</dbReference>
<dbReference type="InterPro" id="IPR020846">
    <property type="entry name" value="MFS_dom"/>
</dbReference>
<proteinExistence type="predicted"/>
<dbReference type="Gene3D" id="1.20.1250.20">
    <property type="entry name" value="MFS general substrate transporter like domains"/>
    <property type="match status" value="1"/>
</dbReference>
<feature type="transmembrane region" description="Helical" evidence="5">
    <location>
        <begin position="117"/>
        <end position="138"/>
    </location>
</feature>
<dbReference type="PANTHER" id="PTHR42718">
    <property type="entry name" value="MAJOR FACILITATOR SUPERFAMILY MULTIDRUG TRANSPORTER MFSC"/>
    <property type="match status" value="1"/>
</dbReference>
<feature type="transmembrane region" description="Helical" evidence="5">
    <location>
        <begin position="26"/>
        <end position="48"/>
    </location>
</feature>
<feature type="transmembrane region" description="Helical" evidence="5">
    <location>
        <begin position="60"/>
        <end position="80"/>
    </location>
</feature>
<dbReference type="Pfam" id="PF07690">
    <property type="entry name" value="MFS_1"/>
    <property type="match status" value="1"/>
</dbReference>
<dbReference type="GO" id="GO:0022857">
    <property type="term" value="F:transmembrane transporter activity"/>
    <property type="evidence" value="ECO:0007669"/>
    <property type="project" value="InterPro"/>
</dbReference>
<keyword evidence="2 5" id="KW-0812">Transmembrane</keyword>
<comment type="caution">
    <text evidence="7">The sequence shown here is derived from an EMBL/GenBank/DDBJ whole genome shotgun (WGS) entry which is preliminary data.</text>
</comment>
<protein>
    <recommendedName>
        <fullName evidence="6">Major facilitator superfamily (MFS) profile domain-containing protein</fullName>
    </recommendedName>
</protein>
<dbReference type="InterPro" id="IPR036259">
    <property type="entry name" value="MFS_trans_sf"/>
</dbReference>
<gene>
    <name evidence="7" type="ORF">BSR29_01425</name>
</gene>
<feature type="transmembrane region" description="Helical" evidence="5">
    <location>
        <begin position="216"/>
        <end position="237"/>
    </location>
</feature>
<dbReference type="PANTHER" id="PTHR42718:SF39">
    <property type="entry name" value="ACTINORHODIN TRANSPORTER-RELATED"/>
    <property type="match status" value="1"/>
</dbReference>
<name>A0A1Q5PQE3_9ACTO</name>
<feature type="transmembrane region" description="Helical" evidence="5">
    <location>
        <begin position="461"/>
        <end position="487"/>
    </location>
</feature>
<feature type="transmembrane region" description="Helical" evidence="5">
    <location>
        <begin position="288"/>
        <end position="313"/>
    </location>
</feature>
<feature type="transmembrane region" description="Helical" evidence="5">
    <location>
        <begin position="249"/>
        <end position="268"/>
    </location>
</feature>
<accession>A0A1Q5PQE3</accession>
<comment type="subcellular location">
    <subcellularLocation>
        <location evidence="1">Cell membrane</location>
        <topology evidence="1">Multi-pass membrane protein</topology>
    </subcellularLocation>
</comment>
<dbReference type="PRINTS" id="PR01036">
    <property type="entry name" value="TCRTETB"/>
</dbReference>
<dbReference type="OrthoDB" id="9781469at2"/>
<dbReference type="Proteomes" id="UP000186785">
    <property type="component" value="Unassembled WGS sequence"/>
</dbReference>
<feature type="transmembrane region" description="Helical" evidence="5">
    <location>
        <begin position="352"/>
        <end position="374"/>
    </location>
</feature>
<feature type="transmembrane region" description="Helical" evidence="5">
    <location>
        <begin position="150"/>
        <end position="173"/>
    </location>
</feature>